<evidence type="ECO:0000256" key="1">
    <source>
        <dbReference type="SAM" id="Phobius"/>
    </source>
</evidence>
<sequence length="94" mass="10344">VYLIHSQGLQTLLGISAIFFFANFSFSVLAEIKYCKKITRESISCAQCDGLLERKACVKGAVRNDRIGSTSMEQHIADMCSNFRLVGGCKFSLG</sequence>
<keyword evidence="1" id="KW-1133">Transmembrane helix</keyword>
<keyword evidence="2" id="KW-1185">Reference proteome</keyword>
<evidence type="ECO:0000313" key="2">
    <source>
        <dbReference type="Proteomes" id="UP000887569"/>
    </source>
</evidence>
<name>A0A915A3D8_PARUN</name>
<accession>A0A915A3D8</accession>
<evidence type="ECO:0000313" key="3">
    <source>
        <dbReference type="WBParaSite" id="PgE040_g003_t11"/>
    </source>
</evidence>
<feature type="transmembrane region" description="Helical" evidence="1">
    <location>
        <begin position="12"/>
        <end position="30"/>
    </location>
</feature>
<dbReference type="Proteomes" id="UP000887569">
    <property type="component" value="Unplaced"/>
</dbReference>
<dbReference type="WBParaSite" id="PgE040_g003_t11">
    <property type="protein sequence ID" value="PgE040_g003_t11"/>
    <property type="gene ID" value="PgE040_g003"/>
</dbReference>
<protein>
    <submittedName>
        <fullName evidence="3">Protein kinase domain-containing protein</fullName>
    </submittedName>
</protein>
<dbReference type="AlphaFoldDB" id="A0A915A3D8"/>
<keyword evidence="1" id="KW-0472">Membrane</keyword>
<proteinExistence type="predicted"/>
<organism evidence="2 3">
    <name type="scientific">Parascaris univalens</name>
    <name type="common">Nematode worm</name>
    <dbReference type="NCBI Taxonomy" id="6257"/>
    <lineage>
        <taxon>Eukaryota</taxon>
        <taxon>Metazoa</taxon>
        <taxon>Ecdysozoa</taxon>
        <taxon>Nematoda</taxon>
        <taxon>Chromadorea</taxon>
        <taxon>Rhabditida</taxon>
        <taxon>Spirurina</taxon>
        <taxon>Ascaridomorpha</taxon>
        <taxon>Ascaridoidea</taxon>
        <taxon>Ascarididae</taxon>
        <taxon>Parascaris</taxon>
    </lineage>
</organism>
<reference evidence="3" key="1">
    <citation type="submission" date="2022-11" db="UniProtKB">
        <authorList>
            <consortium name="WormBaseParasite"/>
        </authorList>
    </citation>
    <scope>IDENTIFICATION</scope>
</reference>
<keyword evidence="1" id="KW-0812">Transmembrane</keyword>